<evidence type="ECO:0000256" key="4">
    <source>
        <dbReference type="ARBA" id="ARBA00022691"/>
    </source>
</evidence>
<dbReference type="Gene3D" id="3.40.50.150">
    <property type="entry name" value="Vaccinia Virus protein VP39"/>
    <property type="match status" value="1"/>
</dbReference>
<keyword evidence="2 5" id="KW-0489">Methyltransferase</keyword>
<reference evidence="5" key="1">
    <citation type="journal article" date="2014" name="Int. J. Syst. Evol. Microbiol.">
        <title>Complete genome sequence of Corynebacterium casei LMG S-19264T (=DSM 44701T), isolated from a smear-ripened cheese.</title>
        <authorList>
            <consortium name="US DOE Joint Genome Institute (JGI-PGF)"/>
            <person name="Walter F."/>
            <person name="Albersmeier A."/>
            <person name="Kalinowski J."/>
            <person name="Ruckert C."/>
        </authorList>
    </citation>
    <scope>NUCLEOTIDE SEQUENCE</scope>
    <source>
        <strain evidence="5">KCTC 12113</strain>
    </source>
</reference>
<dbReference type="GO" id="GO:0008757">
    <property type="term" value="F:S-adenosylmethionine-dependent methyltransferase activity"/>
    <property type="evidence" value="ECO:0007669"/>
    <property type="project" value="InterPro"/>
</dbReference>
<dbReference type="RefSeq" id="WP_026814335.1">
    <property type="nucleotide sequence ID" value="NZ_BMWP01000026.1"/>
</dbReference>
<dbReference type="InterPro" id="IPR029063">
    <property type="entry name" value="SAM-dependent_MTases_sf"/>
</dbReference>
<dbReference type="Pfam" id="PF05724">
    <property type="entry name" value="TPMT"/>
    <property type="match status" value="1"/>
</dbReference>
<dbReference type="CDD" id="cd02440">
    <property type="entry name" value="AdoMet_MTases"/>
    <property type="match status" value="1"/>
</dbReference>
<proteinExistence type="predicted"/>
<gene>
    <name evidence="5" type="primary">tpm</name>
    <name evidence="5" type="ORF">GCM10007383_31530</name>
</gene>
<evidence type="ECO:0000313" key="5">
    <source>
        <dbReference type="EMBL" id="GGW44800.1"/>
    </source>
</evidence>
<dbReference type="PROSITE" id="PS51585">
    <property type="entry name" value="SAM_MT_TPMT"/>
    <property type="match status" value="1"/>
</dbReference>
<comment type="caution">
    <text evidence="5">The sequence shown here is derived from an EMBL/GenBank/DDBJ whole genome shotgun (WGS) entry which is preliminary data.</text>
</comment>
<evidence type="ECO:0000256" key="1">
    <source>
        <dbReference type="ARBA" id="ARBA00022553"/>
    </source>
</evidence>
<keyword evidence="3" id="KW-0808">Transferase</keyword>
<reference evidence="5" key="2">
    <citation type="submission" date="2020-09" db="EMBL/GenBank/DDBJ databases">
        <authorList>
            <person name="Sun Q."/>
            <person name="Kim S."/>
        </authorList>
    </citation>
    <scope>NUCLEOTIDE SEQUENCE</scope>
    <source>
        <strain evidence="5">KCTC 12113</strain>
    </source>
</reference>
<organism evidence="5 6">
    <name type="scientific">Arenibacter certesii</name>
    <dbReference type="NCBI Taxonomy" id="228955"/>
    <lineage>
        <taxon>Bacteria</taxon>
        <taxon>Pseudomonadati</taxon>
        <taxon>Bacteroidota</taxon>
        <taxon>Flavobacteriia</taxon>
        <taxon>Flavobacteriales</taxon>
        <taxon>Flavobacteriaceae</taxon>
        <taxon>Arenibacter</taxon>
    </lineage>
</organism>
<dbReference type="GO" id="GO:0032259">
    <property type="term" value="P:methylation"/>
    <property type="evidence" value="ECO:0007669"/>
    <property type="project" value="UniProtKB-KW"/>
</dbReference>
<dbReference type="AlphaFoldDB" id="A0A918MQ59"/>
<dbReference type="EMBL" id="BMWP01000026">
    <property type="protein sequence ID" value="GGW44800.1"/>
    <property type="molecule type" value="Genomic_DNA"/>
</dbReference>
<dbReference type="Proteomes" id="UP000634668">
    <property type="component" value="Unassembled WGS sequence"/>
</dbReference>
<dbReference type="InterPro" id="IPR008854">
    <property type="entry name" value="TPMT"/>
</dbReference>
<sequence length="195" mass="22543">MMKQSKELWENRYQSGDTGWDIGYASPPLTTYIDQLPNKDIKILIPGAGNAYELIYLVENGFDNVYVVDIAKAPLDRIRVQLPNYPVEQLIEGDFFDLDLTGFDLILEQTFFCALDPNFRPKYVHKMKQLLKPTGKLVGLLFTFPLTKDGPPYGGSLEEYKALFKDHFKFKVLEVAYNSIKPREDKELFFIFEPK</sequence>
<evidence type="ECO:0000313" key="6">
    <source>
        <dbReference type="Proteomes" id="UP000634668"/>
    </source>
</evidence>
<protein>
    <submittedName>
        <fullName evidence="5">SAM-dependent methyltransferase</fullName>
    </submittedName>
</protein>
<name>A0A918MQ59_9FLAO</name>
<evidence type="ECO:0000256" key="2">
    <source>
        <dbReference type="ARBA" id="ARBA00022603"/>
    </source>
</evidence>
<accession>A0A918MQ59</accession>
<keyword evidence="4" id="KW-0949">S-adenosyl-L-methionine</keyword>
<keyword evidence="1" id="KW-0597">Phosphoprotein</keyword>
<dbReference type="SUPFAM" id="SSF53335">
    <property type="entry name" value="S-adenosyl-L-methionine-dependent methyltransferases"/>
    <property type="match status" value="1"/>
</dbReference>
<evidence type="ECO:0000256" key="3">
    <source>
        <dbReference type="ARBA" id="ARBA00022679"/>
    </source>
</evidence>
<keyword evidence="6" id="KW-1185">Reference proteome</keyword>
<dbReference type="PANTHER" id="PTHR32183">
    <property type="match status" value="1"/>
</dbReference>
<dbReference type="PANTHER" id="PTHR32183:SF6">
    <property type="entry name" value="CYSTEINE SULFINATE DESULFINASE_CYSTEINE DESULFURASE AND RELATED ENZYMES"/>
    <property type="match status" value="1"/>
</dbReference>